<dbReference type="SUPFAM" id="SSF52540">
    <property type="entry name" value="P-loop containing nucleoside triphosphate hydrolases"/>
    <property type="match status" value="1"/>
</dbReference>
<evidence type="ECO:0000256" key="1">
    <source>
        <dbReference type="ARBA" id="ARBA00022448"/>
    </source>
</evidence>
<feature type="domain" description="ABC transporter" evidence="4">
    <location>
        <begin position="9"/>
        <end position="242"/>
    </location>
</feature>
<dbReference type="Proteomes" id="UP000029033">
    <property type="component" value="Unassembled WGS sequence"/>
</dbReference>
<dbReference type="InterPro" id="IPR003593">
    <property type="entry name" value="AAA+_ATPase"/>
</dbReference>
<evidence type="ECO:0000256" key="3">
    <source>
        <dbReference type="ARBA" id="ARBA00022840"/>
    </source>
</evidence>
<dbReference type="AlphaFoldDB" id="A0A087DH02"/>
<keyword evidence="6" id="KW-1185">Reference proteome</keyword>
<dbReference type="InterPro" id="IPR027417">
    <property type="entry name" value="P-loop_NTPase"/>
</dbReference>
<dbReference type="PANTHER" id="PTHR42939:SF1">
    <property type="entry name" value="ABC TRANSPORTER ATP-BINDING PROTEIN ALBC-RELATED"/>
    <property type="match status" value="1"/>
</dbReference>
<accession>A0A087DH02</accession>
<gene>
    <name evidence="5" type="ORF">BSCA_0857</name>
</gene>
<keyword evidence="2" id="KW-0547">Nucleotide-binding</keyword>
<dbReference type="InterPro" id="IPR003439">
    <property type="entry name" value="ABC_transporter-like_ATP-bd"/>
</dbReference>
<comment type="caution">
    <text evidence="5">The sequence shown here is derived from an EMBL/GenBank/DDBJ whole genome shotgun (WGS) entry which is preliminary data.</text>
</comment>
<dbReference type="EMBL" id="JGZO01000006">
    <property type="protein sequence ID" value="KFI94802.1"/>
    <property type="molecule type" value="Genomic_DNA"/>
</dbReference>
<organism evidence="5 6">
    <name type="scientific">Bifidobacterium scardovii</name>
    <dbReference type="NCBI Taxonomy" id="158787"/>
    <lineage>
        <taxon>Bacteria</taxon>
        <taxon>Bacillati</taxon>
        <taxon>Actinomycetota</taxon>
        <taxon>Actinomycetes</taxon>
        <taxon>Bifidobacteriales</taxon>
        <taxon>Bifidobacteriaceae</taxon>
        <taxon>Bifidobacterium</taxon>
    </lineage>
</organism>
<reference evidence="5 6" key="1">
    <citation type="submission" date="2014-03" db="EMBL/GenBank/DDBJ databases">
        <title>Genomics of Bifidobacteria.</title>
        <authorList>
            <person name="Ventura M."/>
            <person name="Milani C."/>
            <person name="Lugli G.A."/>
        </authorList>
    </citation>
    <scope>NUCLEOTIDE SEQUENCE [LARGE SCALE GENOMIC DNA]</scope>
    <source>
        <strain evidence="5 6">LMG 21589</strain>
    </source>
</reference>
<dbReference type="InterPro" id="IPR051782">
    <property type="entry name" value="ABC_Transporter_VariousFunc"/>
</dbReference>
<protein>
    <submittedName>
        <fullName evidence="5">ATP-binding protein of ABC transporter system</fullName>
        <ecNumber evidence="5">3.6.3.36</ecNumber>
    </submittedName>
</protein>
<dbReference type="GO" id="GO:0005524">
    <property type="term" value="F:ATP binding"/>
    <property type="evidence" value="ECO:0007669"/>
    <property type="project" value="UniProtKB-KW"/>
</dbReference>
<proteinExistence type="predicted"/>
<dbReference type="GeneID" id="85166351"/>
<evidence type="ECO:0000313" key="6">
    <source>
        <dbReference type="Proteomes" id="UP000029033"/>
    </source>
</evidence>
<dbReference type="GO" id="GO:0016887">
    <property type="term" value="F:ATP hydrolysis activity"/>
    <property type="evidence" value="ECO:0007669"/>
    <property type="project" value="InterPro"/>
</dbReference>
<keyword evidence="3 5" id="KW-0067">ATP-binding</keyword>
<dbReference type="PROSITE" id="PS50893">
    <property type="entry name" value="ABC_TRANSPORTER_2"/>
    <property type="match status" value="1"/>
</dbReference>
<dbReference type="Pfam" id="PF00005">
    <property type="entry name" value="ABC_tran"/>
    <property type="match status" value="1"/>
</dbReference>
<keyword evidence="1" id="KW-0813">Transport</keyword>
<dbReference type="SMART" id="SM00382">
    <property type="entry name" value="AAA"/>
    <property type="match status" value="1"/>
</dbReference>
<name>A0A087DH02_9BIFI</name>
<dbReference type="STRING" id="158787.BSCA_0857"/>
<dbReference type="PANTHER" id="PTHR42939">
    <property type="entry name" value="ABC TRANSPORTER ATP-BINDING PROTEIN ALBC-RELATED"/>
    <property type="match status" value="1"/>
</dbReference>
<evidence type="ECO:0000256" key="2">
    <source>
        <dbReference type="ARBA" id="ARBA00022741"/>
    </source>
</evidence>
<dbReference type="RefSeq" id="WP_033517782.1">
    <property type="nucleotide sequence ID" value="NZ_CAUPKV010000063.1"/>
</dbReference>
<dbReference type="eggNOG" id="COG1131">
    <property type="taxonomic scope" value="Bacteria"/>
</dbReference>
<dbReference type="OrthoDB" id="5296765at2"/>
<dbReference type="CDD" id="cd03230">
    <property type="entry name" value="ABC_DR_subfamily_A"/>
    <property type="match status" value="1"/>
</dbReference>
<sequence length="254" mass="28201">MPENGRTIIAARDVTFGYTRKKTVLEHVSFDVPQGQSLAILGYNGAGKTTLFNIIVGLLRPRSGEAIINANLVPSMQDVFQLSDESNLAATMTVRENIRFRAMLMDTGRGSGRRAIDPAHLENEKLVQAFGLAEHLDKKVKELSSGLRKRAGLVAGMLFEPHVILLDEPTNSVDPITRDLMIDLMGQLSDSGRTILTITHDLEYCWSVADRVVILDDRHIAKDMMLDDFKDFDAFKRAATLGRTVDESVDFGIR</sequence>
<evidence type="ECO:0000259" key="4">
    <source>
        <dbReference type="PROSITE" id="PS50893"/>
    </source>
</evidence>
<dbReference type="EC" id="3.6.3.36" evidence="5"/>
<dbReference type="Gene3D" id="3.40.50.300">
    <property type="entry name" value="P-loop containing nucleotide triphosphate hydrolases"/>
    <property type="match status" value="1"/>
</dbReference>
<evidence type="ECO:0000313" key="5">
    <source>
        <dbReference type="EMBL" id="KFI94802.1"/>
    </source>
</evidence>
<keyword evidence="5" id="KW-0378">Hydrolase</keyword>